<feature type="domain" description="RanBP2-type" evidence="6">
    <location>
        <begin position="319"/>
        <end position="351"/>
    </location>
</feature>
<accession>A0A507BMV0</accession>
<dbReference type="InterPro" id="IPR001876">
    <property type="entry name" value="Znf_RanBP2"/>
</dbReference>
<evidence type="ECO:0000313" key="7">
    <source>
        <dbReference type="EMBL" id="TPX30897.1"/>
    </source>
</evidence>
<sequence>MSLFKKYIVDLARYNIWAYQQLLKSCESLTDEQYRAPSQMVFRSIHGQLNHLLLADLQWYRRLVFQQDTDEARRVASFFVEGTYGFAQDSPEIKCESFIVDREKLSQELLGQANKFLKRVEEYSEDELAGNLVYHRSNGANMEMPLAQILLHVVNHATHHRGQTTIAGPHDAVFYKILDELHAEYDALLDSGYRGVGFDAPGQRVGTGVSHNVPEYIARKRAIEVAELRKRRQKIMAPAGGVKLGGGAMSRKLGLSSKALEQMLSPRELAAASAERRLRDMKWCGSEDYDDNQATAASSKRPTETLNGSLSTKKPKPIENNIYASWECSHCTFLNQPRFPCCDMCGSERPNSDQQATPTQSQTKNSKSIVSQKEPIVLESKGKDKQLTDGIWHEDGSLVFENVWICPKCFGDNQTAYRMCHKCQYLRAL</sequence>
<evidence type="ECO:0000256" key="2">
    <source>
        <dbReference type="ARBA" id="ARBA00022771"/>
    </source>
</evidence>
<comment type="caution">
    <text evidence="7">The sequence shown here is derived from an EMBL/GenBank/DDBJ whole genome shotgun (WGS) entry which is preliminary data.</text>
</comment>
<organism evidence="7 8">
    <name type="scientific">Synchytrium microbalum</name>
    <dbReference type="NCBI Taxonomy" id="1806994"/>
    <lineage>
        <taxon>Eukaryota</taxon>
        <taxon>Fungi</taxon>
        <taxon>Fungi incertae sedis</taxon>
        <taxon>Chytridiomycota</taxon>
        <taxon>Chytridiomycota incertae sedis</taxon>
        <taxon>Chytridiomycetes</taxon>
        <taxon>Synchytriales</taxon>
        <taxon>Synchytriaceae</taxon>
        <taxon>Synchytrium</taxon>
    </lineage>
</organism>
<dbReference type="RefSeq" id="XP_031022457.1">
    <property type="nucleotide sequence ID" value="XM_031171566.1"/>
</dbReference>
<feature type="region of interest" description="Disordered" evidence="5">
    <location>
        <begin position="350"/>
        <end position="370"/>
    </location>
</feature>
<dbReference type="STRING" id="1806994.A0A507BMV0"/>
<feature type="compositionally biased region" description="Polar residues" evidence="5">
    <location>
        <begin position="292"/>
        <end position="312"/>
    </location>
</feature>
<dbReference type="PROSITE" id="PS50199">
    <property type="entry name" value="ZF_RANBP2_2"/>
    <property type="match status" value="1"/>
</dbReference>
<dbReference type="InterPro" id="IPR013536">
    <property type="entry name" value="WLM_dom"/>
</dbReference>
<evidence type="ECO:0000256" key="4">
    <source>
        <dbReference type="PROSITE-ProRule" id="PRU00322"/>
    </source>
</evidence>
<dbReference type="GO" id="GO:0006281">
    <property type="term" value="P:DNA repair"/>
    <property type="evidence" value="ECO:0007669"/>
    <property type="project" value="TreeGrafter"/>
</dbReference>
<dbReference type="InterPro" id="IPR034660">
    <property type="entry name" value="DinB/YfiT-like"/>
</dbReference>
<dbReference type="SUPFAM" id="SSF90209">
    <property type="entry name" value="Ran binding protein zinc finger-like"/>
    <property type="match status" value="1"/>
</dbReference>
<dbReference type="InterPro" id="IPR053000">
    <property type="entry name" value="WSS1-like_metalloprotease"/>
</dbReference>
<gene>
    <name evidence="7" type="ORF">SmJEL517_g05640</name>
</gene>
<dbReference type="Gene3D" id="2.30.30.380">
    <property type="entry name" value="Zn-finger domain of Sec23/24"/>
    <property type="match status" value="1"/>
</dbReference>
<feature type="region of interest" description="Disordered" evidence="5">
    <location>
        <begin position="289"/>
        <end position="314"/>
    </location>
</feature>
<dbReference type="InterPro" id="IPR036443">
    <property type="entry name" value="Znf_RanBP2_sf"/>
</dbReference>
<dbReference type="GO" id="GO:0008270">
    <property type="term" value="F:zinc ion binding"/>
    <property type="evidence" value="ECO:0007669"/>
    <property type="project" value="UniProtKB-KW"/>
</dbReference>
<dbReference type="PANTHER" id="PTHR46622:SF1">
    <property type="entry name" value="DNA-DEPENDENT METALLOPROTEASE WSS1"/>
    <property type="match status" value="1"/>
</dbReference>
<dbReference type="Pfam" id="PF05163">
    <property type="entry name" value="DinB"/>
    <property type="match status" value="1"/>
</dbReference>
<dbReference type="InterPro" id="IPR007837">
    <property type="entry name" value="DinB"/>
</dbReference>
<keyword evidence="3" id="KW-0862">Zinc</keyword>
<reference evidence="7 8" key="1">
    <citation type="journal article" date="2019" name="Sci. Rep.">
        <title>Comparative genomics of chytrid fungi reveal insights into the obligate biotrophic and pathogenic lifestyle of Synchytrium endobioticum.</title>
        <authorList>
            <person name="van de Vossenberg B.T.L.H."/>
            <person name="Warris S."/>
            <person name="Nguyen H.D.T."/>
            <person name="van Gent-Pelzer M.P.E."/>
            <person name="Joly D.L."/>
            <person name="van de Geest H.C."/>
            <person name="Bonants P.J.M."/>
            <person name="Smith D.S."/>
            <person name="Levesque C.A."/>
            <person name="van der Lee T.A.J."/>
        </authorList>
    </citation>
    <scope>NUCLEOTIDE SEQUENCE [LARGE SCALE GENOMIC DNA]</scope>
    <source>
        <strain evidence="7 8">JEL517</strain>
    </source>
</reference>
<proteinExistence type="predicted"/>
<name>A0A507BMV0_9FUNG</name>
<keyword evidence="8" id="KW-1185">Reference proteome</keyword>
<dbReference type="AlphaFoldDB" id="A0A507BMV0"/>
<evidence type="ECO:0000256" key="5">
    <source>
        <dbReference type="SAM" id="MobiDB-lite"/>
    </source>
</evidence>
<dbReference type="GO" id="GO:0005634">
    <property type="term" value="C:nucleus"/>
    <property type="evidence" value="ECO:0007669"/>
    <property type="project" value="TreeGrafter"/>
</dbReference>
<dbReference type="PANTHER" id="PTHR46622">
    <property type="entry name" value="DNA-DEPENDENT METALLOPROTEASE WSS1"/>
    <property type="match status" value="1"/>
</dbReference>
<evidence type="ECO:0000259" key="6">
    <source>
        <dbReference type="PROSITE" id="PS50199"/>
    </source>
</evidence>
<dbReference type="GO" id="GO:0008237">
    <property type="term" value="F:metallopeptidase activity"/>
    <property type="evidence" value="ECO:0007669"/>
    <property type="project" value="TreeGrafter"/>
</dbReference>
<evidence type="ECO:0000256" key="3">
    <source>
        <dbReference type="ARBA" id="ARBA00022833"/>
    </source>
</evidence>
<dbReference type="SUPFAM" id="SSF109854">
    <property type="entry name" value="DinB/YfiT-like putative metalloenzymes"/>
    <property type="match status" value="1"/>
</dbReference>
<feature type="compositionally biased region" description="Polar residues" evidence="5">
    <location>
        <begin position="352"/>
        <end position="370"/>
    </location>
</feature>
<evidence type="ECO:0000256" key="1">
    <source>
        <dbReference type="ARBA" id="ARBA00022723"/>
    </source>
</evidence>
<keyword evidence="2 4" id="KW-0863">Zinc-finger</keyword>
<dbReference type="Proteomes" id="UP000319731">
    <property type="component" value="Unassembled WGS sequence"/>
</dbReference>
<protein>
    <recommendedName>
        <fullName evidence="6">RanBP2-type domain-containing protein</fullName>
    </recommendedName>
</protein>
<dbReference type="Gene3D" id="1.20.120.450">
    <property type="entry name" value="dinb family like domain"/>
    <property type="match status" value="1"/>
</dbReference>
<dbReference type="EMBL" id="QEAO01000054">
    <property type="protein sequence ID" value="TPX30897.1"/>
    <property type="molecule type" value="Genomic_DNA"/>
</dbReference>
<dbReference type="GeneID" id="42006863"/>
<dbReference type="PROSITE" id="PS01358">
    <property type="entry name" value="ZF_RANBP2_1"/>
    <property type="match status" value="2"/>
</dbReference>
<dbReference type="OrthoDB" id="158485at2759"/>
<evidence type="ECO:0000313" key="8">
    <source>
        <dbReference type="Proteomes" id="UP000319731"/>
    </source>
</evidence>
<keyword evidence="1" id="KW-0479">Metal-binding</keyword>
<dbReference type="Pfam" id="PF08325">
    <property type="entry name" value="WLM"/>
    <property type="match status" value="1"/>
</dbReference>